<dbReference type="STRING" id="2025994.A0A2T3AAH7"/>
<dbReference type="PANTHER" id="PTHR13504">
    <property type="entry name" value="FIDO DOMAIN-CONTAINING PROTEIN DDB_G0283145"/>
    <property type="match status" value="1"/>
</dbReference>
<keyword evidence="2" id="KW-0067">ATP-binding</keyword>
<sequence length="355" mass="40355">MRVFSLGCPYPHRQIHRTKAQVVITYAKRALDANYNYNTLGNVDPDDLFDEFQADINDITAHILSIGEQDKQALEMHYIDVLYRIVFGLNQIENAGASLDITYRICKRIFKGEGSPKEITKRNPDYQALKIELQKKKMPSNVNAVLRTRREIVQHAKATQHIIHEVAVLDKDITEELILKTHGFLTYKVDCPDSDLNWKQYSGVYRSTSVVAGFSAFPPPAHVPRLISAMVVELNADLARAVEDSSLDPVMLSAKYCHRFVNIHPFVDRNGRTCRLILNAILLKYCGLIVTLGEGEDDRTKYLEIAATGSLNEMSDLDDHDDNMPNQYWKELATFTLSHTAKNARSFLEILKQTD</sequence>
<dbReference type="EMBL" id="KZ678425">
    <property type="protein sequence ID" value="PSR88714.1"/>
    <property type="molecule type" value="Genomic_DNA"/>
</dbReference>
<keyword evidence="5" id="KW-1185">Reference proteome</keyword>
<dbReference type="PANTHER" id="PTHR13504:SF38">
    <property type="entry name" value="FIDO DOMAIN-CONTAINING PROTEIN"/>
    <property type="match status" value="1"/>
</dbReference>
<organism evidence="4 5">
    <name type="scientific">Coniella lustricola</name>
    <dbReference type="NCBI Taxonomy" id="2025994"/>
    <lineage>
        <taxon>Eukaryota</taxon>
        <taxon>Fungi</taxon>
        <taxon>Dikarya</taxon>
        <taxon>Ascomycota</taxon>
        <taxon>Pezizomycotina</taxon>
        <taxon>Sordariomycetes</taxon>
        <taxon>Sordariomycetidae</taxon>
        <taxon>Diaporthales</taxon>
        <taxon>Schizoparmaceae</taxon>
        <taxon>Coniella</taxon>
    </lineage>
</organism>
<protein>
    <submittedName>
        <fullName evidence="4">Fido domain-containing protein</fullName>
    </submittedName>
</protein>
<name>A0A2T3AAH7_9PEZI</name>
<evidence type="ECO:0000259" key="3">
    <source>
        <dbReference type="PROSITE" id="PS51459"/>
    </source>
</evidence>
<proteinExistence type="predicted"/>
<dbReference type="Pfam" id="PF02661">
    <property type="entry name" value="Fic"/>
    <property type="match status" value="1"/>
</dbReference>
<dbReference type="Proteomes" id="UP000241462">
    <property type="component" value="Unassembled WGS sequence"/>
</dbReference>
<feature type="active site" evidence="1">
    <location>
        <position position="264"/>
    </location>
</feature>
<feature type="binding site" evidence="2">
    <location>
        <begin position="268"/>
        <end position="275"/>
    </location>
    <ligand>
        <name>ATP</name>
        <dbReference type="ChEBI" id="CHEBI:30616"/>
    </ligand>
</feature>
<gene>
    <name evidence="4" type="ORF">BD289DRAFT_466872</name>
</gene>
<dbReference type="OrthoDB" id="439046at2759"/>
<keyword evidence="2" id="KW-0547">Nucleotide-binding</keyword>
<evidence type="ECO:0000313" key="4">
    <source>
        <dbReference type="EMBL" id="PSR88714.1"/>
    </source>
</evidence>
<dbReference type="PROSITE" id="PS51459">
    <property type="entry name" value="FIDO"/>
    <property type="match status" value="1"/>
</dbReference>
<accession>A0A2T3AAH7</accession>
<dbReference type="AlphaFoldDB" id="A0A2T3AAH7"/>
<dbReference type="InParanoid" id="A0A2T3AAH7"/>
<evidence type="ECO:0000256" key="2">
    <source>
        <dbReference type="PIRSR" id="PIRSR640198-2"/>
    </source>
</evidence>
<reference evidence="4 5" key="1">
    <citation type="journal article" date="2018" name="Mycol. Prog.">
        <title>Coniella lustricola, a new species from submerged detritus.</title>
        <authorList>
            <person name="Raudabaugh D.B."/>
            <person name="Iturriaga T."/>
            <person name="Carver A."/>
            <person name="Mondo S."/>
            <person name="Pangilinan J."/>
            <person name="Lipzen A."/>
            <person name="He G."/>
            <person name="Amirebrahimi M."/>
            <person name="Grigoriev I.V."/>
            <person name="Miller A.N."/>
        </authorList>
    </citation>
    <scope>NUCLEOTIDE SEQUENCE [LARGE SCALE GENOMIC DNA]</scope>
    <source>
        <strain evidence="4 5">B22-T-1</strain>
    </source>
</reference>
<dbReference type="Gene3D" id="1.10.3290.10">
    <property type="entry name" value="Fido-like domain"/>
    <property type="match status" value="1"/>
</dbReference>
<dbReference type="InterPro" id="IPR040198">
    <property type="entry name" value="Fido_containing"/>
</dbReference>
<evidence type="ECO:0000256" key="1">
    <source>
        <dbReference type="PIRSR" id="PIRSR640198-1"/>
    </source>
</evidence>
<dbReference type="InterPro" id="IPR036597">
    <property type="entry name" value="Fido-like_dom_sf"/>
</dbReference>
<evidence type="ECO:0000313" key="5">
    <source>
        <dbReference type="Proteomes" id="UP000241462"/>
    </source>
</evidence>
<dbReference type="GO" id="GO:0005524">
    <property type="term" value="F:ATP binding"/>
    <property type="evidence" value="ECO:0007669"/>
    <property type="project" value="UniProtKB-KW"/>
</dbReference>
<dbReference type="SUPFAM" id="SSF140931">
    <property type="entry name" value="Fic-like"/>
    <property type="match status" value="1"/>
</dbReference>
<feature type="domain" description="Fido" evidence="3">
    <location>
        <begin position="173"/>
        <end position="338"/>
    </location>
</feature>
<dbReference type="InterPro" id="IPR003812">
    <property type="entry name" value="Fido"/>
</dbReference>